<gene>
    <name evidence="2" type="ORF">G3T16_20755</name>
</gene>
<dbReference type="AlphaFoldDB" id="A0A6C0U9U1"/>
<name>A0A6C0U9U1_9GAMM</name>
<dbReference type="EMBL" id="CP048711">
    <property type="protein sequence ID" value="QIB67455.1"/>
    <property type="molecule type" value="Genomic_DNA"/>
</dbReference>
<evidence type="ECO:0000259" key="1">
    <source>
        <dbReference type="Pfam" id="PF05144"/>
    </source>
</evidence>
<feature type="domain" description="Replication-associated protein G2P N-terminal" evidence="1">
    <location>
        <begin position="1"/>
        <end position="39"/>
    </location>
</feature>
<dbReference type="KEGG" id="kim:G3T16_20755"/>
<dbReference type="Proteomes" id="UP000477680">
    <property type="component" value="Chromosome"/>
</dbReference>
<proteinExistence type="predicted"/>
<organism evidence="2 3">
    <name type="scientific">Kineobactrum salinum</name>
    <dbReference type="NCBI Taxonomy" id="2708301"/>
    <lineage>
        <taxon>Bacteria</taxon>
        <taxon>Pseudomonadati</taxon>
        <taxon>Pseudomonadota</taxon>
        <taxon>Gammaproteobacteria</taxon>
        <taxon>Cellvibrionales</taxon>
        <taxon>Halieaceae</taxon>
        <taxon>Kineobactrum</taxon>
    </lineage>
</organism>
<dbReference type="Pfam" id="PF05144">
    <property type="entry name" value="Phage_CRI"/>
    <property type="match status" value="1"/>
</dbReference>
<keyword evidence="3" id="KW-1185">Reference proteome</keyword>
<dbReference type="InterPro" id="IPR022686">
    <property type="entry name" value="G2P_N"/>
</dbReference>
<evidence type="ECO:0000313" key="3">
    <source>
        <dbReference type="Proteomes" id="UP000477680"/>
    </source>
</evidence>
<protein>
    <recommendedName>
        <fullName evidence="1">Replication-associated protein G2P N-terminal domain-containing protein</fullName>
    </recommendedName>
</protein>
<evidence type="ECO:0000313" key="2">
    <source>
        <dbReference type="EMBL" id="QIB67455.1"/>
    </source>
</evidence>
<sequence length="49" mass="5729">MYHGKQSRRHTLKFYCKAEELEAGEKHKLPAELEKTLLKSSRKHCCGLN</sequence>
<accession>A0A6C0U9U1</accession>
<dbReference type="GO" id="GO:0006260">
    <property type="term" value="P:DNA replication"/>
    <property type="evidence" value="ECO:0007669"/>
    <property type="project" value="InterPro"/>
</dbReference>
<reference evidence="2 3" key="1">
    <citation type="submission" date="2020-02" db="EMBL/GenBank/DDBJ databases">
        <title>Genome sequencing for Kineobactrum sp. M2.</title>
        <authorList>
            <person name="Park S.-J."/>
        </authorList>
    </citation>
    <scope>NUCLEOTIDE SEQUENCE [LARGE SCALE GENOMIC DNA]</scope>
    <source>
        <strain evidence="2 3">M2</strain>
    </source>
</reference>